<dbReference type="Pfam" id="PF00005">
    <property type="entry name" value="ABC_tran"/>
    <property type="match status" value="1"/>
</dbReference>
<dbReference type="InterPro" id="IPR003593">
    <property type="entry name" value="AAA+_ATPase"/>
</dbReference>
<sequence length="286" mass="32364">MIHVDNLTYAYPRQAEPALHELIFTIGSGEIFGFLGPSGAGKSTTQKLLTGLLHSYSGSARVFGSELRRKPRDFYERIGVAFEFPNFYQKFTALENLQHFRSLYKSKTLDPMECLARFGLADAAHLKVAQFSKGMRMRLNVCRALLHDPELLFLDEPTSGLDPVNAEAMKQQFMELRAQGKTIVLNTHNMHAADELCDRVAFLVDGRIRLIDSPRELKLRFGNRKIRVEYVGEAGKTGSRDFDLHGIGHNPDFTELLRTRPIETIHSQEATLEHIFIQVTGRSLTT</sequence>
<proteinExistence type="predicted"/>
<dbReference type="InterPro" id="IPR017871">
    <property type="entry name" value="ABC_transporter-like_CS"/>
</dbReference>
<dbReference type="InterPro" id="IPR050763">
    <property type="entry name" value="ABC_transporter_ATP-binding"/>
</dbReference>
<gene>
    <name evidence="5" type="ORF">B5M42_07345</name>
</gene>
<dbReference type="OrthoDB" id="9804819at2"/>
<evidence type="ECO:0000259" key="4">
    <source>
        <dbReference type="PROSITE" id="PS50893"/>
    </source>
</evidence>
<dbReference type="SMART" id="SM00382">
    <property type="entry name" value="AAA"/>
    <property type="match status" value="1"/>
</dbReference>
<dbReference type="SUPFAM" id="SSF52540">
    <property type="entry name" value="P-loop containing nucleoside triphosphate hydrolases"/>
    <property type="match status" value="1"/>
</dbReference>
<dbReference type="Gene3D" id="3.40.50.300">
    <property type="entry name" value="P-loop containing nucleotide triphosphate hydrolases"/>
    <property type="match status" value="1"/>
</dbReference>
<dbReference type="RefSeq" id="WP_134751289.1">
    <property type="nucleotide sequence ID" value="NZ_MYFO02000005.1"/>
</dbReference>
<dbReference type="InterPro" id="IPR027417">
    <property type="entry name" value="P-loop_NTPase"/>
</dbReference>
<evidence type="ECO:0000256" key="1">
    <source>
        <dbReference type="ARBA" id="ARBA00022448"/>
    </source>
</evidence>
<name>A0A4Y8Q7E4_9BACL</name>
<keyword evidence="2" id="KW-0547">Nucleotide-binding</keyword>
<feature type="domain" description="ABC transporter" evidence="4">
    <location>
        <begin position="2"/>
        <end position="230"/>
    </location>
</feature>
<dbReference type="Proteomes" id="UP000298246">
    <property type="component" value="Unassembled WGS sequence"/>
</dbReference>
<evidence type="ECO:0000256" key="3">
    <source>
        <dbReference type="ARBA" id="ARBA00022840"/>
    </source>
</evidence>
<keyword evidence="1" id="KW-0813">Transport</keyword>
<dbReference type="InterPro" id="IPR003439">
    <property type="entry name" value="ABC_transporter-like_ATP-bd"/>
</dbReference>
<protein>
    <submittedName>
        <fullName evidence="5">ABC transporter ATP-binding protein</fullName>
    </submittedName>
</protein>
<dbReference type="PROSITE" id="PS00211">
    <property type="entry name" value="ABC_TRANSPORTER_1"/>
    <property type="match status" value="1"/>
</dbReference>
<reference evidence="5 6" key="1">
    <citation type="submission" date="2017-03" db="EMBL/GenBank/DDBJ databases">
        <title>Isolation of Levoglucosan Utilizing Bacteria.</title>
        <authorList>
            <person name="Arya A.S."/>
        </authorList>
    </citation>
    <scope>NUCLEOTIDE SEQUENCE [LARGE SCALE GENOMIC DNA]</scope>
    <source>
        <strain evidence="5 6">MEC069</strain>
    </source>
</reference>
<accession>A0A4Y8Q7E4</accession>
<evidence type="ECO:0000313" key="6">
    <source>
        <dbReference type="Proteomes" id="UP000298246"/>
    </source>
</evidence>
<evidence type="ECO:0000313" key="5">
    <source>
        <dbReference type="EMBL" id="TFE89269.1"/>
    </source>
</evidence>
<dbReference type="PROSITE" id="PS50893">
    <property type="entry name" value="ABC_TRANSPORTER_2"/>
    <property type="match status" value="1"/>
</dbReference>
<comment type="caution">
    <text evidence="5">The sequence shown here is derived from an EMBL/GenBank/DDBJ whole genome shotgun (WGS) entry which is preliminary data.</text>
</comment>
<keyword evidence="3 5" id="KW-0067">ATP-binding</keyword>
<dbReference type="EMBL" id="MYFO01000007">
    <property type="protein sequence ID" value="TFE89269.1"/>
    <property type="molecule type" value="Genomic_DNA"/>
</dbReference>
<dbReference type="PANTHER" id="PTHR42711:SF18">
    <property type="entry name" value="ABC TRANSPORTER, ATP-BINDING PROTEIN"/>
    <property type="match status" value="1"/>
</dbReference>
<dbReference type="CDD" id="cd03230">
    <property type="entry name" value="ABC_DR_subfamily_A"/>
    <property type="match status" value="1"/>
</dbReference>
<dbReference type="AlphaFoldDB" id="A0A4Y8Q7E4"/>
<dbReference type="PANTHER" id="PTHR42711">
    <property type="entry name" value="ABC TRANSPORTER ATP-BINDING PROTEIN"/>
    <property type="match status" value="1"/>
</dbReference>
<dbReference type="GO" id="GO:0016887">
    <property type="term" value="F:ATP hydrolysis activity"/>
    <property type="evidence" value="ECO:0007669"/>
    <property type="project" value="InterPro"/>
</dbReference>
<organism evidence="5 6">
    <name type="scientific">Paenibacillus athensensis</name>
    <dbReference type="NCBI Taxonomy" id="1967502"/>
    <lineage>
        <taxon>Bacteria</taxon>
        <taxon>Bacillati</taxon>
        <taxon>Bacillota</taxon>
        <taxon>Bacilli</taxon>
        <taxon>Bacillales</taxon>
        <taxon>Paenibacillaceae</taxon>
        <taxon>Paenibacillus</taxon>
    </lineage>
</organism>
<evidence type="ECO:0000256" key="2">
    <source>
        <dbReference type="ARBA" id="ARBA00022741"/>
    </source>
</evidence>
<keyword evidence="6" id="KW-1185">Reference proteome</keyword>
<dbReference type="GO" id="GO:0005524">
    <property type="term" value="F:ATP binding"/>
    <property type="evidence" value="ECO:0007669"/>
    <property type="project" value="UniProtKB-KW"/>
</dbReference>